<dbReference type="AlphaFoldDB" id="A0A2K3QJ64"/>
<evidence type="ECO:0000313" key="1">
    <source>
        <dbReference type="EMBL" id="PNY27571.1"/>
    </source>
</evidence>
<name>A0A2K3QJ64_9HYPO</name>
<keyword evidence="2" id="KW-1185">Reference proteome</keyword>
<sequence length="72" mass="8330">MGCHGQVTEPLPRPLPVRLHARLLRRPHGALCPHRGAQLAGPRRHRHLRRARRALRRQHQHGHRRLPVGPGR</sequence>
<reference evidence="1 2" key="1">
    <citation type="submission" date="2017-08" db="EMBL/GenBank/DDBJ databases">
        <title>Harnessing the power of phylogenomics to disentangle the directionality and signatures of interkingdom host jumping in the parasitic fungal genus Tolypocladium.</title>
        <authorList>
            <person name="Quandt C.A."/>
            <person name="Patterson W."/>
            <person name="Spatafora J.W."/>
        </authorList>
    </citation>
    <scope>NUCLEOTIDE SEQUENCE [LARGE SCALE GENOMIC DNA]</scope>
    <source>
        <strain evidence="1 2">CBS 113982</strain>
    </source>
</reference>
<organism evidence="1 2">
    <name type="scientific">Tolypocladium capitatum</name>
    <dbReference type="NCBI Taxonomy" id="45235"/>
    <lineage>
        <taxon>Eukaryota</taxon>
        <taxon>Fungi</taxon>
        <taxon>Dikarya</taxon>
        <taxon>Ascomycota</taxon>
        <taxon>Pezizomycotina</taxon>
        <taxon>Sordariomycetes</taxon>
        <taxon>Hypocreomycetidae</taxon>
        <taxon>Hypocreales</taxon>
        <taxon>Ophiocordycipitaceae</taxon>
        <taxon>Tolypocladium</taxon>
    </lineage>
</organism>
<dbReference type="EMBL" id="NRSZ01000387">
    <property type="protein sequence ID" value="PNY27571.1"/>
    <property type="molecule type" value="Genomic_DNA"/>
</dbReference>
<comment type="caution">
    <text evidence="1">The sequence shown here is derived from an EMBL/GenBank/DDBJ whole genome shotgun (WGS) entry which is preliminary data.</text>
</comment>
<accession>A0A2K3QJ64</accession>
<dbReference type="Proteomes" id="UP000236621">
    <property type="component" value="Unassembled WGS sequence"/>
</dbReference>
<evidence type="ECO:0000313" key="2">
    <source>
        <dbReference type="Proteomes" id="UP000236621"/>
    </source>
</evidence>
<protein>
    <submittedName>
        <fullName evidence="1">Uncharacterized protein</fullName>
    </submittedName>
</protein>
<proteinExistence type="predicted"/>
<gene>
    <name evidence="1" type="ORF">TCAP_02505</name>
</gene>
<feature type="non-terminal residue" evidence="1">
    <location>
        <position position="72"/>
    </location>
</feature>